<feature type="compositionally biased region" description="Polar residues" evidence="2">
    <location>
        <begin position="927"/>
        <end position="936"/>
    </location>
</feature>
<sequence>MADLATALADGACLVDPSRSVASADLKSVLVDRLTRYYTRLGSGDVSDVSTLEEIQLVTANEALAVVARVQHIIGADDEEEGTPAANAQPHTAPLIGTRDLAQIRTLLSIVFKWGVEPLLAKVVLTLPCNASTEGVPRIIDLTTTPEDYKLLSSITCNLLNLVFPGGVHGKIAQTLITTTILQLHATDLLRPCLTLGWLPRSLSSTTRPTLDVARPLTMRFLTLLSPSQAITALGGVLSSVPAPCLHVRKSCTSLLGQQLLRPQGVRGLCTAVFGEDEASIDDAPIEKLQHIARILITVPASMKPPDYFATIIPRVIDLLSPQMPSTYKRAGAYTIARMLLADGSFPHQALTSRIIFSLLHGPFLLATEEDVNAEVSSSASDFSHRSVSTALSTLIILVSNTDPSPELISSLLTPIVSTLYSLLYHMEKIKTTDPNLKESLRGIMITWAKIVGTSEGIEALWSILSSEEGVWKVDLEGQIHKVKQSDHASRLSLLTPEDLRENALSDIEVDANILDLYPDPGHFVRFLKEIDRADISSELFVRLLEAYHSSKAKDENPLRTLLYLQITMQMQIHLSEGKSSSNILNKPMHLLSFIKHVLEPTATPSRTGQRATSTLDQLRIYEAPDEDLADEGDSDDDTPGSEIINPDNEMIETSVNLLLSILEANPSLSARTAPVLNDIFALLEPLARDGSPSVGPLAREARMVMTARLASTSSLGTKPRGEEEETAQDIYQKALKLLQDPILPVRAHGLLLLRQLVTPLSRKDSKAPVLKDRALVPAILSIFLQSVQDDDSYIFLNAVQGLAAMVDTYGKDVLSGLIKEYADGLDDLGVTTLSQRDLDVRVRVGEALGAVIRRCGDALGIYVDILLPPLFNIVRTRHAPTTLRTSALSLIGECESTSPLAVLPYVVDLADAMVDLLQIETVSAKPRSTLQETSESPPPTMDSEPTSANPKFPPLRRAALHFLALLIRETTKQAYDSSFGRSIFSEAFLRRVKTTLSYIASTDEDAVVRVMAREAGEGLDEMRRAMMNL</sequence>
<gene>
    <name evidence="5" type="primary">RTP1</name>
    <name evidence="5" type="ORF">Hypma_010228</name>
</gene>
<reference evidence="5" key="1">
    <citation type="submission" date="2018-04" db="EMBL/GenBank/DDBJ databases">
        <title>Whole genome sequencing of Hypsizygus marmoreus.</title>
        <authorList>
            <person name="Choi I.-G."/>
            <person name="Min B."/>
            <person name="Kim J.-G."/>
            <person name="Kim S."/>
            <person name="Oh Y.-L."/>
            <person name="Kong W.-S."/>
            <person name="Park H."/>
            <person name="Jeong J."/>
            <person name="Song E.-S."/>
        </authorList>
    </citation>
    <scope>NUCLEOTIDE SEQUENCE [LARGE SCALE GENOMIC DNA]</scope>
    <source>
        <strain evidence="5">51987-8</strain>
    </source>
</reference>
<keyword evidence="6" id="KW-1185">Reference proteome</keyword>
<proteinExistence type="inferred from homology"/>
<evidence type="ECO:0000256" key="2">
    <source>
        <dbReference type="SAM" id="MobiDB-lite"/>
    </source>
</evidence>
<dbReference type="Gene3D" id="1.25.10.10">
    <property type="entry name" value="Leucine-rich Repeat Variant"/>
    <property type="match status" value="1"/>
</dbReference>
<feature type="compositionally biased region" description="Acidic residues" evidence="2">
    <location>
        <begin position="624"/>
        <end position="640"/>
    </location>
</feature>
<comment type="caution">
    <text evidence="5">The sequence shown here is derived from an EMBL/GenBank/DDBJ whole genome shotgun (WGS) entry which is preliminary data.</text>
</comment>
<dbReference type="Pfam" id="PF23565">
    <property type="entry name" value="ARM_TANGO6"/>
    <property type="match status" value="1"/>
</dbReference>
<dbReference type="InterPro" id="IPR039600">
    <property type="entry name" value="TANGO6/Rtp1"/>
</dbReference>
<dbReference type="GO" id="GO:0009306">
    <property type="term" value="P:protein secretion"/>
    <property type="evidence" value="ECO:0007669"/>
    <property type="project" value="TreeGrafter"/>
</dbReference>
<evidence type="ECO:0000259" key="3">
    <source>
        <dbReference type="Pfam" id="PF10363"/>
    </source>
</evidence>
<dbReference type="InterPro" id="IPR016024">
    <property type="entry name" value="ARM-type_fold"/>
</dbReference>
<name>A0A369JQ85_HYPMA</name>
<protein>
    <submittedName>
        <fullName evidence="5">RNA polymerase II assembly factor RTP1</fullName>
    </submittedName>
</protein>
<dbReference type="AlphaFoldDB" id="A0A369JQ85"/>
<dbReference type="Pfam" id="PF10363">
    <property type="entry name" value="RTP1_C1"/>
    <property type="match status" value="1"/>
</dbReference>
<feature type="region of interest" description="Disordered" evidence="2">
    <location>
        <begin position="624"/>
        <end position="648"/>
    </location>
</feature>
<dbReference type="STRING" id="39966.A0A369JQ85"/>
<feature type="region of interest" description="Disordered" evidence="2">
    <location>
        <begin position="927"/>
        <end position="951"/>
    </location>
</feature>
<feature type="domain" description="TANGO6 HEAT repeat" evidence="4">
    <location>
        <begin position="260"/>
        <end position="470"/>
    </location>
</feature>
<comment type="similarity">
    <text evidence="1">Belongs to the Tango6 family.</text>
</comment>
<dbReference type="InParanoid" id="A0A369JQ85"/>
<evidence type="ECO:0000313" key="6">
    <source>
        <dbReference type="Proteomes" id="UP000076154"/>
    </source>
</evidence>
<dbReference type="PANTHER" id="PTHR20959">
    <property type="entry name" value="TRANSPORT AND GOLGI ORGANIZATION PROTEIN 6 FAMILY MEMBER"/>
    <property type="match status" value="1"/>
</dbReference>
<dbReference type="EMBL" id="LUEZ02000049">
    <property type="protein sequence ID" value="RDB22555.1"/>
    <property type="molecule type" value="Genomic_DNA"/>
</dbReference>
<dbReference type="SUPFAM" id="SSF48371">
    <property type="entry name" value="ARM repeat"/>
    <property type="match status" value="1"/>
</dbReference>
<feature type="domain" description="RNA polymerase II assembly factor Rtp1 C-terminal" evidence="3">
    <location>
        <begin position="732"/>
        <end position="858"/>
    </location>
</feature>
<evidence type="ECO:0000313" key="5">
    <source>
        <dbReference type="EMBL" id="RDB22555.1"/>
    </source>
</evidence>
<dbReference type="InterPro" id="IPR011989">
    <property type="entry name" value="ARM-like"/>
</dbReference>
<dbReference type="InterPro" id="IPR019451">
    <property type="entry name" value="Rtp1_C1"/>
</dbReference>
<dbReference type="Proteomes" id="UP000076154">
    <property type="component" value="Unassembled WGS sequence"/>
</dbReference>
<dbReference type="InterPro" id="IPR057407">
    <property type="entry name" value="HEAT_TANGO6"/>
</dbReference>
<evidence type="ECO:0000259" key="4">
    <source>
        <dbReference type="Pfam" id="PF23565"/>
    </source>
</evidence>
<accession>A0A369JQ85</accession>
<evidence type="ECO:0000256" key="1">
    <source>
        <dbReference type="ARBA" id="ARBA00005724"/>
    </source>
</evidence>
<dbReference type="PANTHER" id="PTHR20959:SF1">
    <property type="entry name" value="TRANSPORT AND GOLGI ORGANIZATION PROTEIN 6 HOMOLOG"/>
    <property type="match status" value="1"/>
</dbReference>
<organism evidence="5 6">
    <name type="scientific">Hypsizygus marmoreus</name>
    <name type="common">White beech mushroom</name>
    <name type="synonym">Agaricus marmoreus</name>
    <dbReference type="NCBI Taxonomy" id="39966"/>
    <lineage>
        <taxon>Eukaryota</taxon>
        <taxon>Fungi</taxon>
        <taxon>Dikarya</taxon>
        <taxon>Basidiomycota</taxon>
        <taxon>Agaricomycotina</taxon>
        <taxon>Agaricomycetes</taxon>
        <taxon>Agaricomycetidae</taxon>
        <taxon>Agaricales</taxon>
        <taxon>Tricholomatineae</taxon>
        <taxon>Lyophyllaceae</taxon>
        <taxon>Hypsizygus</taxon>
    </lineage>
</organism>
<dbReference type="OrthoDB" id="39591at2759"/>